<protein>
    <recommendedName>
        <fullName evidence="4">WIT1/2 N-terminal helical bundle domain-containing protein</fullName>
    </recommendedName>
</protein>
<dbReference type="InterPro" id="IPR039976">
    <property type="entry name" value="WIT1/WIT2"/>
</dbReference>
<sequence>MDDYFIDNTYADNPESDKRHEGNSFQGGGMRDIENVMEILTRTALDLAYSSEKLVYLHVLVIHLLAWDIDLEVIAAENSYISATSAEKALVFDLLSVILDSEVREVENFMDNIQADIVDARHKIFSCRHSTELVRSMEEKLHDSEESLKKTREKFVEVKLQSVKLQRASTAFRIENWKEDKSMRFSANGQLSNVDANSKRQTAEPKRNILRMLEKSLARELDLEKKLSELSKNEEQLKLKLHYTEQVTFRMEEAAEVVWGRFLEAENSAEVLMGIAKELVGRLQIVQFNVNGSLQREAELKSELLYCRRQLDAKDTALRKLESSIAEHVTKSSEVPPLMEKVKSLEEQLKRSELRLKHSNALNEEIHEQLSEMEIIAESLKENIFEAESRAETAEAKVTQITDTNLELTEEINFLKSHRDSNSEKVSLLEKQVRELEIQLQHSKISSEVSQEQQNMLYSAIWDMETLIEDLKSKVSKAESKTESAEEHCMILSETNMELSKEISFLRSREKGLEASLNQVNSSNAANAKEINLRTRLIMDTLRELSRERKRIQNQLFSLMRENKILVEKLRNAKSNAPINVCKDGDVDKKVLFSESNLSNETLGKASEEAMLSKSSQVDKVFEDASPHEIEVGSSHPAHESSDLVSKLQVKRTKLAGQTNRLLNFKAILVAVIAVMVMYLLHKKKYVPFENF</sequence>
<gene>
    <name evidence="5" type="ORF">GH714_039944</name>
</gene>
<feature type="region of interest" description="Disordered" evidence="2">
    <location>
        <begin position="1"/>
        <end position="27"/>
    </location>
</feature>
<dbReference type="OrthoDB" id="1936068at2759"/>
<dbReference type="SUPFAM" id="SSF57997">
    <property type="entry name" value="Tropomyosin"/>
    <property type="match status" value="1"/>
</dbReference>
<keyword evidence="3" id="KW-0472">Membrane</keyword>
<dbReference type="SMR" id="A0A6A6MJR3"/>
<evidence type="ECO:0000313" key="6">
    <source>
        <dbReference type="Proteomes" id="UP000467840"/>
    </source>
</evidence>
<evidence type="ECO:0000256" key="2">
    <source>
        <dbReference type="SAM" id="MobiDB-lite"/>
    </source>
</evidence>
<feature type="coiled-coil region" evidence="1">
    <location>
        <begin position="342"/>
        <end position="488"/>
    </location>
</feature>
<feature type="domain" description="WIT1/2 N-terminal helical bundle" evidence="4">
    <location>
        <begin position="34"/>
        <end position="172"/>
    </location>
</feature>
<reference evidence="5 6" key="1">
    <citation type="journal article" date="2020" name="Mol. Plant">
        <title>The Chromosome-Based Rubber Tree Genome Provides New Insights into Spurge Genome Evolution and Rubber Biosynthesis.</title>
        <authorList>
            <person name="Liu J."/>
            <person name="Shi C."/>
            <person name="Shi C.C."/>
            <person name="Li W."/>
            <person name="Zhang Q.J."/>
            <person name="Zhang Y."/>
            <person name="Li K."/>
            <person name="Lu H.F."/>
            <person name="Shi C."/>
            <person name="Zhu S.T."/>
            <person name="Xiao Z.Y."/>
            <person name="Nan H."/>
            <person name="Yue Y."/>
            <person name="Zhu X.G."/>
            <person name="Wu Y."/>
            <person name="Hong X.N."/>
            <person name="Fan G.Y."/>
            <person name="Tong Y."/>
            <person name="Zhang D."/>
            <person name="Mao C.L."/>
            <person name="Liu Y.L."/>
            <person name="Hao S.J."/>
            <person name="Liu W.Q."/>
            <person name="Lv M.Q."/>
            <person name="Zhang H.B."/>
            <person name="Liu Y."/>
            <person name="Hu-Tang G.R."/>
            <person name="Wang J.P."/>
            <person name="Wang J.H."/>
            <person name="Sun Y.H."/>
            <person name="Ni S.B."/>
            <person name="Chen W.B."/>
            <person name="Zhang X.C."/>
            <person name="Jiao Y.N."/>
            <person name="Eichler E.E."/>
            <person name="Li G.H."/>
            <person name="Liu X."/>
            <person name="Gao L.Z."/>
        </authorList>
    </citation>
    <scope>NUCLEOTIDE SEQUENCE [LARGE SCALE GENOMIC DNA]</scope>
    <source>
        <strain evidence="6">cv. GT1</strain>
        <tissue evidence="5">Leaf</tissue>
    </source>
</reference>
<proteinExistence type="predicted"/>
<keyword evidence="1" id="KW-0175">Coiled coil</keyword>
<comment type="caution">
    <text evidence="5">The sequence shown here is derived from an EMBL/GenBank/DDBJ whole genome shotgun (WGS) entry which is preliminary data.</text>
</comment>
<keyword evidence="3" id="KW-0812">Transmembrane</keyword>
<accession>A0A6A6MJR3</accession>
<feature type="coiled-coil region" evidence="1">
    <location>
        <begin position="213"/>
        <end position="240"/>
    </location>
</feature>
<dbReference type="InterPro" id="IPR058610">
    <property type="entry name" value="WIT1_2_N"/>
</dbReference>
<evidence type="ECO:0000256" key="1">
    <source>
        <dbReference type="SAM" id="Coils"/>
    </source>
</evidence>
<dbReference type="Proteomes" id="UP000467840">
    <property type="component" value="Chromosome 14"/>
</dbReference>
<organism evidence="5 6">
    <name type="scientific">Hevea brasiliensis</name>
    <name type="common">Para rubber tree</name>
    <name type="synonym">Siphonia brasiliensis</name>
    <dbReference type="NCBI Taxonomy" id="3981"/>
    <lineage>
        <taxon>Eukaryota</taxon>
        <taxon>Viridiplantae</taxon>
        <taxon>Streptophyta</taxon>
        <taxon>Embryophyta</taxon>
        <taxon>Tracheophyta</taxon>
        <taxon>Spermatophyta</taxon>
        <taxon>Magnoliopsida</taxon>
        <taxon>eudicotyledons</taxon>
        <taxon>Gunneridae</taxon>
        <taxon>Pentapetalae</taxon>
        <taxon>rosids</taxon>
        <taxon>fabids</taxon>
        <taxon>Malpighiales</taxon>
        <taxon>Euphorbiaceae</taxon>
        <taxon>Crotonoideae</taxon>
        <taxon>Micrandreae</taxon>
        <taxon>Hevea</taxon>
    </lineage>
</organism>
<evidence type="ECO:0000259" key="4">
    <source>
        <dbReference type="Pfam" id="PF26581"/>
    </source>
</evidence>
<keyword evidence="3" id="KW-1133">Transmembrane helix</keyword>
<dbReference type="Gene3D" id="1.20.5.170">
    <property type="match status" value="1"/>
</dbReference>
<evidence type="ECO:0000313" key="5">
    <source>
        <dbReference type="EMBL" id="KAF2312765.1"/>
    </source>
</evidence>
<dbReference type="PANTHER" id="PTHR35705">
    <property type="entry name" value="WPP DOMAIN-INTERACTING TAIL-ANCHORED PROTEIN 1"/>
    <property type="match status" value="1"/>
</dbReference>
<feature type="transmembrane region" description="Helical" evidence="3">
    <location>
        <begin position="662"/>
        <end position="681"/>
    </location>
</feature>
<name>A0A6A6MJR3_HEVBR</name>
<dbReference type="PANTHER" id="PTHR35705:SF2">
    <property type="entry name" value="WPP DOMAIN-INTERACTING TAIL-ANCHORED PROTEIN 2"/>
    <property type="match status" value="1"/>
</dbReference>
<evidence type="ECO:0000256" key="3">
    <source>
        <dbReference type="SAM" id="Phobius"/>
    </source>
</evidence>
<dbReference type="Pfam" id="PF26581">
    <property type="entry name" value="WIT1_2_N"/>
    <property type="match status" value="1"/>
</dbReference>
<dbReference type="AlphaFoldDB" id="A0A6A6MJR3"/>
<dbReference type="EMBL" id="JAAGAX010000006">
    <property type="protein sequence ID" value="KAF2312765.1"/>
    <property type="molecule type" value="Genomic_DNA"/>
</dbReference>
<keyword evidence="6" id="KW-1185">Reference proteome</keyword>